<feature type="region of interest" description="Disordered" evidence="1">
    <location>
        <begin position="124"/>
        <end position="145"/>
    </location>
</feature>
<feature type="compositionally biased region" description="Low complexity" evidence="1">
    <location>
        <begin position="136"/>
        <end position="145"/>
    </location>
</feature>
<name>A0A7G7MM66_9PSEU</name>
<feature type="region of interest" description="Disordered" evidence="1">
    <location>
        <begin position="1"/>
        <end position="20"/>
    </location>
</feature>
<dbReference type="SUPFAM" id="SSF52091">
    <property type="entry name" value="SpoIIaa-like"/>
    <property type="match status" value="1"/>
</dbReference>
<dbReference type="InterPro" id="IPR058548">
    <property type="entry name" value="MlaB-like_STAS"/>
</dbReference>
<dbReference type="CDD" id="cd07043">
    <property type="entry name" value="STAS_anti-anti-sigma_factors"/>
    <property type="match status" value="1"/>
</dbReference>
<reference evidence="3 4" key="1">
    <citation type="submission" date="2020-08" db="EMBL/GenBank/DDBJ databases">
        <authorList>
            <person name="Mo P."/>
        </authorList>
    </citation>
    <scope>NUCLEOTIDE SEQUENCE [LARGE SCALE GENOMIC DNA]</scope>
    <source>
        <strain evidence="3 4">CGMCC 4.1532</strain>
    </source>
</reference>
<gene>
    <name evidence="3" type="ORF">H6H00_08150</name>
</gene>
<evidence type="ECO:0000256" key="1">
    <source>
        <dbReference type="SAM" id="MobiDB-lite"/>
    </source>
</evidence>
<dbReference type="EMBL" id="CP060131">
    <property type="protein sequence ID" value="QNG53877.1"/>
    <property type="molecule type" value="Genomic_DNA"/>
</dbReference>
<dbReference type="Gene3D" id="3.30.750.24">
    <property type="entry name" value="STAS domain"/>
    <property type="match status" value="1"/>
</dbReference>
<organism evidence="3 4">
    <name type="scientific">Pseudonocardia petroleophila</name>
    <dbReference type="NCBI Taxonomy" id="37331"/>
    <lineage>
        <taxon>Bacteria</taxon>
        <taxon>Bacillati</taxon>
        <taxon>Actinomycetota</taxon>
        <taxon>Actinomycetes</taxon>
        <taxon>Pseudonocardiales</taxon>
        <taxon>Pseudonocardiaceae</taxon>
        <taxon>Pseudonocardia</taxon>
    </lineage>
</organism>
<keyword evidence="4" id="KW-1185">Reference proteome</keyword>
<evidence type="ECO:0000313" key="3">
    <source>
        <dbReference type="EMBL" id="QNG53877.1"/>
    </source>
</evidence>
<protein>
    <submittedName>
        <fullName evidence="3">STAS domain-containing protein</fullName>
    </submittedName>
</protein>
<evidence type="ECO:0000259" key="2">
    <source>
        <dbReference type="PROSITE" id="PS50801"/>
    </source>
</evidence>
<feature type="domain" description="STAS" evidence="2">
    <location>
        <begin position="42"/>
        <end position="117"/>
    </location>
</feature>
<dbReference type="Proteomes" id="UP000515728">
    <property type="component" value="Chromosome"/>
</dbReference>
<dbReference type="GO" id="GO:0043856">
    <property type="term" value="F:anti-sigma factor antagonist activity"/>
    <property type="evidence" value="ECO:0007669"/>
    <property type="project" value="TreeGrafter"/>
</dbReference>
<dbReference type="InterPro" id="IPR036513">
    <property type="entry name" value="STAS_dom_sf"/>
</dbReference>
<dbReference type="PANTHER" id="PTHR33495">
    <property type="entry name" value="ANTI-SIGMA FACTOR ANTAGONIST TM_1081-RELATED-RELATED"/>
    <property type="match status" value="1"/>
</dbReference>
<proteinExistence type="predicted"/>
<dbReference type="RefSeq" id="WP_185720702.1">
    <property type="nucleotide sequence ID" value="NZ_BAAAWI010000001.1"/>
</dbReference>
<dbReference type="Pfam" id="PF13466">
    <property type="entry name" value="STAS_2"/>
    <property type="match status" value="1"/>
</dbReference>
<evidence type="ECO:0000313" key="4">
    <source>
        <dbReference type="Proteomes" id="UP000515728"/>
    </source>
</evidence>
<dbReference type="PANTHER" id="PTHR33495:SF2">
    <property type="entry name" value="ANTI-SIGMA FACTOR ANTAGONIST TM_1081-RELATED"/>
    <property type="match status" value="1"/>
</dbReference>
<dbReference type="InterPro" id="IPR002645">
    <property type="entry name" value="STAS_dom"/>
</dbReference>
<dbReference type="KEGG" id="ppel:H6H00_08150"/>
<sequence>MTGFSPASPQRPSSQRPSSQRRCLFDVAASGVDGRFDVVPAGELDAACADRFRGVLHECAAAGAALVVVDLAGLRLLSAAGVAVLVDAREVLDACGARLVLTRATRAATRVLRLTGLDVLLGDPGDADPVPRPRPGRVAAGPERA</sequence>
<dbReference type="PROSITE" id="PS50801">
    <property type="entry name" value="STAS"/>
    <property type="match status" value="1"/>
</dbReference>
<dbReference type="AlphaFoldDB" id="A0A7G7MM66"/>
<accession>A0A7G7MM66</accession>